<protein>
    <submittedName>
        <fullName evidence="3">Alkyl hydroperoxide reductase AhpD</fullName>
        <ecNumber evidence="3">1.11.1.24</ecNumber>
    </submittedName>
</protein>
<reference evidence="3" key="1">
    <citation type="submission" date="2018-02" db="EMBL/GenBank/DDBJ databases">
        <authorList>
            <person name="Kim S.-K."/>
            <person name="Jung H.-I."/>
            <person name="Lee S.-W."/>
        </authorList>
    </citation>
    <scope>NUCLEOTIDE SEQUENCE</scope>
    <source>
        <strain evidence="3">SK3146</strain>
    </source>
</reference>
<evidence type="ECO:0000256" key="1">
    <source>
        <dbReference type="SAM" id="MobiDB-lite"/>
    </source>
</evidence>
<dbReference type="EMBL" id="CP027059">
    <property type="protein sequence ID" value="UQZ84642.1"/>
    <property type="molecule type" value="Genomic_DNA"/>
</dbReference>
<dbReference type="Proteomes" id="UP001057134">
    <property type="component" value="Chromosome"/>
</dbReference>
<dbReference type="EC" id="1.11.1.24" evidence="3"/>
<dbReference type="GO" id="GO:0140824">
    <property type="term" value="F:thioredoxin-dependent peroxiredoxin activity"/>
    <property type="evidence" value="ECO:0007669"/>
    <property type="project" value="UniProtKB-EC"/>
</dbReference>
<dbReference type="PANTHER" id="PTHR33930">
    <property type="entry name" value="ALKYL HYDROPEROXIDE REDUCTASE AHPD"/>
    <property type="match status" value="1"/>
</dbReference>
<organism evidence="3 4">
    <name type="scientific">Paenibacillus konkukensis</name>
    <dbReference type="NCBI Taxonomy" id="2020716"/>
    <lineage>
        <taxon>Bacteria</taxon>
        <taxon>Bacillati</taxon>
        <taxon>Bacillota</taxon>
        <taxon>Bacilli</taxon>
        <taxon>Bacillales</taxon>
        <taxon>Paenibacillaceae</taxon>
        <taxon>Paenibacillus</taxon>
    </lineage>
</organism>
<keyword evidence="3" id="KW-0575">Peroxidase</keyword>
<evidence type="ECO:0000313" key="3">
    <source>
        <dbReference type="EMBL" id="UQZ84642.1"/>
    </source>
</evidence>
<feature type="region of interest" description="Disordered" evidence="1">
    <location>
        <begin position="106"/>
        <end position="129"/>
    </location>
</feature>
<gene>
    <name evidence="3" type="primary">ahpD</name>
    <name evidence="3" type="ORF">SK3146_03897</name>
</gene>
<accession>A0ABY4RQ97</accession>
<feature type="domain" description="Carboxymuconolactone decarboxylase-like" evidence="2">
    <location>
        <begin position="21"/>
        <end position="103"/>
    </location>
</feature>
<sequence length="129" mass="13837">MSHYYSYADLKKIPELVKLAPQASAAFFAFEKEVYTSTGAIPLKTKELIAVAVAHVTGCPYCIDTHVQRYKALGGTREEIVEAVLVAASTEAGAALSHATQALASFERSGPLPDSGKREDDRAAPECFC</sequence>
<dbReference type="InterPro" id="IPR004675">
    <property type="entry name" value="AhpD_core"/>
</dbReference>
<dbReference type="InterPro" id="IPR029032">
    <property type="entry name" value="AhpD-like"/>
</dbReference>
<dbReference type="PANTHER" id="PTHR33930:SF2">
    <property type="entry name" value="BLR3452 PROTEIN"/>
    <property type="match status" value="1"/>
</dbReference>
<evidence type="ECO:0000259" key="2">
    <source>
        <dbReference type="Pfam" id="PF02627"/>
    </source>
</evidence>
<dbReference type="Gene3D" id="1.20.1290.10">
    <property type="entry name" value="AhpD-like"/>
    <property type="match status" value="1"/>
</dbReference>
<dbReference type="RefSeq" id="WP_249860390.1">
    <property type="nucleotide sequence ID" value="NZ_CP027059.1"/>
</dbReference>
<dbReference type="Pfam" id="PF02627">
    <property type="entry name" value="CMD"/>
    <property type="match status" value="1"/>
</dbReference>
<dbReference type="InterPro" id="IPR003779">
    <property type="entry name" value="CMD-like"/>
</dbReference>
<dbReference type="NCBIfam" id="TIGR00778">
    <property type="entry name" value="ahpD_dom"/>
    <property type="match status" value="1"/>
</dbReference>
<keyword evidence="4" id="KW-1185">Reference proteome</keyword>
<feature type="compositionally biased region" description="Basic and acidic residues" evidence="1">
    <location>
        <begin position="115"/>
        <end position="129"/>
    </location>
</feature>
<keyword evidence="3" id="KW-0560">Oxidoreductase</keyword>
<evidence type="ECO:0000313" key="4">
    <source>
        <dbReference type="Proteomes" id="UP001057134"/>
    </source>
</evidence>
<proteinExistence type="predicted"/>
<dbReference type="SUPFAM" id="SSF69118">
    <property type="entry name" value="AhpD-like"/>
    <property type="match status" value="1"/>
</dbReference>
<name>A0ABY4RQ97_9BACL</name>
<reference evidence="3" key="2">
    <citation type="journal article" date="2021" name="J Anim Sci Technol">
        <title>Complete genome sequence of Paenibacillus konkukensis sp. nov. SK3146 as a potential probiotic strain.</title>
        <authorList>
            <person name="Jung H.I."/>
            <person name="Park S."/>
            <person name="Niu K.M."/>
            <person name="Lee S.W."/>
            <person name="Kothari D."/>
            <person name="Yi K.J."/>
            <person name="Kim S.K."/>
        </authorList>
    </citation>
    <scope>NUCLEOTIDE SEQUENCE</scope>
    <source>
        <strain evidence="3">SK3146</strain>
    </source>
</reference>